<keyword evidence="9" id="KW-1185">Reference proteome</keyword>
<dbReference type="InterPro" id="IPR027417">
    <property type="entry name" value="P-loop_NTPase"/>
</dbReference>
<dbReference type="SUPFAM" id="SSF48334">
    <property type="entry name" value="DNA repair protein MutS, domain III"/>
    <property type="match status" value="1"/>
</dbReference>
<dbReference type="Gene3D" id="3.40.50.300">
    <property type="entry name" value="P-loop containing nucleotide triphosphate hydrolases"/>
    <property type="match status" value="1"/>
</dbReference>
<protein>
    <recommendedName>
        <fullName evidence="7">DNA mismatch repair proteins mutS family domain-containing protein</fullName>
    </recommendedName>
</protein>
<dbReference type="PANTHER" id="PTHR11361">
    <property type="entry name" value="DNA MISMATCH REPAIR PROTEIN MUTS FAMILY MEMBER"/>
    <property type="match status" value="1"/>
</dbReference>
<dbReference type="STRING" id="936435.F8Q4N2"/>
<organism evidence="9">
    <name type="scientific">Serpula lacrymans var. lacrymans (strain S7.3)</name>
    <name type="common">Dry rot fungus</name>
    <dbReference type="NCBI Taxonomy" id="936435"/>
    <lineage>
        <taxon>Eukaryota</taxon>
        <taxon>Fungi</taxon>
        <taxon>Dikarya</taxon>
        <taxon>Basidiomycota</taxon>
        <taxon>Agaricomycotina</taxon>
        <taxon>Agaricomycetes</taxon>
        <taxon>Agaricomycetidae</taxon>
        <taxon>Boletales</taxon>
        <taxon>Coniophorineae</taxon>
        <taxon>Serpulaceae</taxon>
        <taxon>Serpula</taxon>
    </lineage>
</organism>
<dbReference type="InParanoid" id="F8Q4N2"/>
<dbReference type="InterPro" id="IPR016151">
    <property type="entry name" value="DNA_mismatch_repair_MutS_N"/>
</dbReference>
<evidence type="ECO:0000256" key="2">
    <source>
        <dbReference type="ARBA" id="ARBA00022741"/>
    </source>
</evidence>
<evidence type="ECO:0000256" key="1">
    <source>
        <dbReference type="ARBA" id="ARBA00006271"/>
    </source>
</evidence>
<dbReference type="SMART" id="SM00534">
    <property type="entry name" value="MUTSac"/>
    <property type="match status" value="1"/>
</dbReference>
<dbReference type="SMART" id="SM00533">
    <property type="entry name" value="MUTSd"/>
    <property type="match status" value="1"/>
</dbReference>
<dbReference type="PANTHER" id="PTHR11361:SF34">
    <property type="entry name" value="DNA MISMATCH REPAIR PROTEIN MSH1, MITOCHONDRIAL"/>
    <property type="match status" value="1"/>
</dbReference>
<dbReference type="GO" id="GO:0006298">
    <property type="term" value="P:mismatch repair"/>
    <property type="evidence" value="ECO:0007669"/>
    <property type="project" value="InterPro"/>
</dbReference>
<dbReference type="SUPFAM" id="SSF52540">
    <property type="entry name" value="P-loop containing nucleoside triphosphate hydrolases"/>
    <property type="match status" value="1"/>
</dbReference>
<dbReference type="PIRSF" id="PIRSF037677">
    <property type="entry name" value="DNA_mis_repair_Msh6"/>
    <property type="match status" value="1"/>
</dbReference>
<keyword evidence="3" id="KW-0227">DNA damage</keyword>
<dbReference type="InterPro" id="IPR000432">
    <property type="entry name" value="DNA_mismatch_repair_MutS_C"/>
</dbReference>
<dbReference type="GO" id="GO:0140664">
    <property type="term" value="F:ATP-dependent DNA damage sensor activity"/>
    <property type="evidence" value="ECO:0007669"/>
    <property type="project" value="InterPro"/>
</dbReference>
<dbReference type="Pfam" id="PF05188">
    <property type="entry name" value="MutS_II"/>
    <property type="match status" value="1"/>
</dbReference>
<dbReference type="SUPFAM" id="SSF55271">
    <property type="entry name" value="DNA repair protein MutS, domain I"/>
    <property type="match status" value="1"/>
</dbReference>
<evidence type="ECO:0000313" key="9">
    <source>
        <dbReference type="Proteomes" id="UP000008063"/>
    </source>
</evidence>
<dbReference type="GO" id="GO:0030983">
    <property type="term" value="F:mismatched DNA binding"/>
    <property type="evidence" value="ECO:0007669"/>
    <property type="project" value="InterPro"/>
</dbReference>
<evidence type="ECO:0000313" key="8">
    <source>
        <dbReference type="EMBL" id="EGN96509.1"/>
    </source>
</evidence>
<evidence type="ECO:0000256" key="6">
    <source>
        <dbReference type="ARBA" id="ARBA00023204"/>
    </source>
</evidence>
<dbReference type="FunCoup" id="F8Q4N2">
    <property type="interactions" value="296"/>
</dbReference>
<dbReference type="AlphaFoldDB" id="F8Q4N2"/>
<keyword evidence="2" id="KW-0547">Nucleotide-binding</keyword>
<keyword evidence="6" id="KW-0234">DNA repair</keyword>
<dbReference type="HOGENOM" id="CLU_002472_4_0_1"/>
<dbReference type="InterPro" id="IPR007696">
    <property type="entry name" value="DNA_mismatch_repair_MutS_core"/>
</dbReference>
<dbReference type="InterPro" id="IPR007860">
    <property type="entry name" value="DNA_mmatch_repair_MutS_con_dom"/>
</dbReference>
<sequence length="897" mass="99746">MLATEILANLNKFPHCILLTRVGQFYESYFDQAKEVSRLLNIKLTSRVWDKQVVAMCGFPLMHIDKYLKILVQQNKLFVAMCEEFPRPSLPGQKPEFDRRVSRVITPGTLIDEPFLNPYDNNYLLALSAPEITAQKGDPTTSSEVGLAWIDISTGEFFTRTSTEVALRNHLTRINPREIVLNRNLESTHPIRQALMEEDWFVSNAARSPPASNVSFQSDTSTDDITGLSDISSGALPLYSQEESSAIGLLTSYLHANLLEHMPQLLRPNRELTEGRMQMDSNTIKALELRESTREGGTAGSLLNVIKRTTTTGGTRLLSRWLCSPSTSIPEISARQSLVAFFLSRPHLRDDILQLLSDVDDASRIIQKFLLGRGDVTDLLSINATVVTWSLIQQRVTLEKEMEEKEKGVTMTDHWAGIDQLLSKMTDLKGLSHRISTALENVDRLGKGSSNDSDAIDDDDHAKLLQGPLNVSTNIKYDGTTRWSIRPGFTEQLFALHTTLGELLERRTKLERRLQLTYGAPSLTLRSSPNYGMHVHIARVKRDRAKLKESPAFVCITETGSTCSYFYQEWAQLGSQIVETTVAISAAEKEVLGMLRNEVNASSAHLRKNARIMDELDVTIAFSNLATERNFVRPEVRDDVCYEVTNGRHPTVELGLLTQGRVFTPNSIALNSGSRLQIITGPNMAGKSTLLRQTALLAILAQIGSYVPADHAVVGIVDRLFSRVGAKDDLFRDRSTFMVEMLETAEILRRATPKSLVIMDEVGRGTTVTDGMAIAFATIHHLITVNRCRALFATHFHELAEMLGYRSEMHKGGGIFSEVAFSCTDVDETDDSHFAYSHRLRPGVNRNSHGLKVAQLANMPETAISTAKKALSILKGGVHDNISLAERSKLGDVLADL</sequence>
<dbReference type="Pfam" id="PF00488">
    <property type="entry name" value="MutS_V"/>
    <property type="match status" value="1"/>
</dbReference>
<evidence type="ECO:0000259" key="7">
    <source>
        <dbReference type="PROSITE" id="PS00486"/>
    </source>
</evidence>
<evidence type="ECO:0000256" key="3">
    <source>
        <dbReference type="ARBA" id="ARBA00022763"/>
    </source>
</evidence>
<dbReference type="InterPro" id="IPR036678">
    <property type="entry name" value="MutS_con_dom_sf"/>
</dbReference>
<dbReference type="eggNOG" id="ENOG502QUUG">
    <property type="taxonomic scope" value="Eukaryota"/>
</dbReference>
<evidence type="ECO:0000256" key="5">
    <source>
        <dbReference type="ARBA" id="ARBA00023125"/>
    </source>
</evidence>
<dbReference type="SUPFAM" id="SSF53150">
    <property type="entry name" value="DNA repair protein MutS, domain II"/>
    <property type="match status" value="1"/>
</dbReference>
<dbReference type="InterPro" id="IPR017261">
    <property type="entry name" value="DNA_mismatch_repair_MutS/MSH"/>
</dbReference>
<gene>
    <name evidence="8" type="ORF">SERLA73DRAFT_111097</name>
</gene>
<dbReference type="OMA" id="DTWIMRR"/>
<dbReference type="GO" id="GO:0005739">
    <property type="term" value="C:mitochondrion"/>
    <property type="evidence" value="ECO:0007669"/>
    <property type="project" value="TreeGrafter"/>
</dbReference>
<comment type="similarity">
    <text evidence="1">Belongs to the DNA mismatch repair MutS family.</text>
</comment>
<dbReference type="OrthoDB" id="2534523at2759"/>
<accession>F8Q4N2</accession>
<feature type="domain" description="DNA mismatch repair proteins mutS family" evidence="7">
    <location>
        <begin position="755"/>
        <end position="771"/>
    </location>
</feature>
<keyword evidence="4" id="KW-0067">ATP-binding</keyword>
<dbReference type="Pfam" id="PF05192">
    <property type="entry name" value="MutS_III"/>
    <property type="match status" value="1"/>
</dbReference>
<dbReference type="FunFam" id="3.40.50.300:FF:001238">
    <property type="entry name" value="DNA mismatch repair protein"/>
    <property type="match status" value="1"/>
</dbReference>
<dbReference type="EMBL" id="GL945483">
    <property type="protein sequence ID" value="EGN96509.1"/>
    <property type="molecule type" value="Genomic_DNA"/>
</dbReference>
<keyword evidence="5" id="KW-0238">DNA-binding</keyword>
<dbReference type="Pfam" id="PF01624">
    <property type="entry name" value="MutS_I"/>
    <property type="match status" value="1"/>
</dbReference>
<dbReference type="GO" id="GO:0005524">
    <property type="term" value="F:ATP binding"/>
    <property type="evidence" value="ECO:0007669"/>
    <property type="project" value="UniProtKB-KW"/>
</dbReference>
<dbReference type="Gene3D" id="1.10.1420.10">
    <property type="match status" value="2"/>
</dbReference>
<dbReference type="GO" id="GO:0043504">
    <property type="term" value="P:mitochondrial DNA repair"/>
    <property type="evidence" value="ECO:0007669"/>
    <property type="project" value="TreeGrafter"/>
</dbReference>
<dbReference type="PROSITE" id="PS00486">
    <property type="entry name" value="DNA_MISMATCH_REPAIR_2"/>
    <property type="match status" value="1"/>
</dbReference>
<name>F8Q4N2_SERL3</name>
<dbReference type="GO" id="GO:0005634">
    <property type="term" value="C:nucleus"/>
    <property type="evidence" value="ECO:0007669"/>
    <property type="project" value="TreeGrafter"/>
</dbReference>
<reference evidence="9" key="1">
    <citation type="journal article" date="2011" name="Science">
        <title>The plant cell wall-decomposing machinery underlies the functional diversity of forest fungi.</title>
        <authorList>
            <person name="Eastwood D.C."/>
            <person name="Floudas D."/>
            <person name="Binder M."/>
            <person name="Majcherczyk A."/>
            <person name="Schneider P."/>
            <person name="Aerts A."/>
            <person name="Asiegbu F.O."/>
            <person name="Baker S.E."/>
            <person name="Barry K."/>
            <person name="Bendiksby M."/>
            <person name="Blumentritt M."/>
            <person name="Coutinho P.M."/>
            <person name="Cullen D."/>
            <person name="de Vries R.P."/>
            <person name="Gathman A."/>
            <person name="Goodell B."/>
            <person name="Henrissat B."/>
            <person name="Ihrmark K."/>
            <person name="Kauserud H."/>
            <person name="Kohler A."/>
            <person name="LaButti K."/>
            <person name="Lapidus A."/>
            <person name="Lavin J.L."/>
            <person name="Lee Y.-H."/>
            <person name="Lindquist E."/>
            <person name="Lilly W."/>
            <person name="Lucas S."/>
            <person name="Morin E."/>
            <person name="Murat C."/>
            <person name="Oguiza J.A."/>
            <person name="Park J."/>
            <person name="Pisabarro A.G."/>
            <person name="Riley R."/>
            <person name="Rosling A."/>
            <person name="Salamov A."/>
            <person name="Schmidt O."/>
            <person name="Schmutz J."/>
            <person name="Skrede I."/>
            <person name="Stenlid J."/>
            <person name="Wiebenga A."/>
            <person name="Xie X."/>
            <person name="Kuees U."/>
            <person name="Hibbett D.S."/>
            <person name="Hoffmeister D."/>
            <person name="Hoegberg N."/>
            <person name="Martin F."/>
            <person name="Grigoriev I.V."/>
            <person name="Watkinson S.C."/>
        </authorList>
    </citation>
    <scope>NUCLEOTIDE SEQUENCE [LARGE SCALE GENOMIC DNA]</scope>
    <source>
        <strain evidence="9">strain S7.3</strain>
    </source>
</reference>
<dbReference type="Gene3D" id="3.40.1170.10">
    <property type="entry name" value="DNA repair protein MutS, domain I"/>
    <property type="match status" value="1"/>
</dbReference>
<dbReference type="InterPro" id="IPR045076">
    <property type="entry name" value="MutS"/>
</dbReference>
<dbReference type="InterPro" id="IPR036187">
    <property type="entry name" value="DNA_mismatch_repair_MutS_sf"/>
</dbReference>
<evidence type="ECO:0000256" key="4">
    <source>
        <dbReference type="ARBA" id="ARBA00022840"/>
    </source>
</evidence>
<dbReference type="InterPro" id="IPR007695">
    <property type="entry name" value="DNA_mismatch_repair_MutS-lik_N"/>
</dbReference>
<dbReference type="Gene3D" id="3.30.420.110">
    <property type="entry name" value="MutS, connector domain"/>
    <property type="match status" value="1"/>
</dbReference>
<proteinExistence type="inferred from homology"/>
<dbReference type="Proteomes" id="UP000008063">
    <property type="component" value="Unassembled WGS sequence"/>
</dbReference>